<keyword evidence="4" id="KW-0677">Repeat</keyword>
<reference evidence="10 11" key="1">
    <citation type="journal article" date="2009" name="Science">
        <title>Green evolution and dynamic adaptations revealed by genomes of the marine picoeukaryotes Micromonas.</title>
        <authorList>
            <person name="Worden A.Z."/>
            <person name="Lee J.H."/>
            <person name="Mock T."/>
            <person name="Rouze P."/>
            <person name="Simmons M.P."/>
            <person name="Aerts A.L."/>
            <person name="Allen A.E."/>
            <person name="Cuvelier M.L."/>
            <person name="Derelle E."/>
            <person name="Everett M.V."/>
            <person name="Foulon E."/>
            <person name="Grimwood J."/>
            <person name="Gundlach H."/>
            <person name="Henrissat B."/>
            <person name="Napoli C."/>
            <person name="McDonald S.M."/>
            <person name="Parker M.S."/>
            <person name="Rombauts S."/>
            <person name="Salamov A."/>
            <person name="Von Dassow P."/>
            <person name="Badger J.H."/>
            <person name="Coutinho P.M."/>
            <person name="Demir E."/>
            <person name="Dubchak I."/>
            <person name="Gentemann C."/>
            <person name="Eikrem W."/>
            <person name="Gready J.E."/>
            <person name="John U."/>
            <person name="Lanier W."/>
            <person name="Lindquist E.A."/>
            <person name="Lucas S."/>
            <person name="Mayer K.F."/>
            <person name="Moreau H."/>
            <person name="Not F."/>
            <person name="Otillar R."/>
            <person name="Panaud O."/>
            <person name="Pangilinan J."/>
            <person name="Paulsen I."/>
            <person name="Piegu B."/>
            <person name="Poliakov A."/>
            <person name="Robbens S."/>
            <person name="Schmutz J."/>
            <person name="Toulza E."/>
            <person name="Wyss T."/>
            <person name="Zelensky A."/>
            <person name="Zhou K."/>
            <person name="Armbrust E.V."/>
            <person name="Bhattacharya D."/>
            <person name="Goodenough U.W."/>
            <person name="Van de Peer Y."/>
            <person name="Grigoriev I.V."/>
        </authorList>
    </citation>
    <scope>NUCLEOTIDE SEQUENCE [LARGE SCALE GENOMIC DNA]</scope>
    <source>
        <strain evidence="10 11">CCMP1545</strain>
    </source>
</reference>
<evidence type="ECO:0000313" key="10">
    <source>
        <dbReference type="EMBL" id="EEH60700.1"/>
    </source>
</evidence>
<dbReference type="GO" id="GO:0016020">
    <property type="term" value="C:membrane"/>
    <property type="evidence" value="ECO:0007669"/>
    <property type="project" value="UniProtKB-SubCell"/>
</dbReference>
<proteinExistence type="inferred from homology"/>
<organism evidence="11">
    <name type="scientific">Micromonas pusilla (strain CCMP1545)</name>
    <name type="common">Picoplanktonic green alga</name>
    <dbReference type="NCBI Taxonomy" id="564608"/>
    <lineage>
        <taxon>Eukaryota</taxon>
        <taxon>Viridiplantae</taxon>
        <taxon>Chlorophyta</taxon>
        <taxon>Mamiellophyceae</taxon>
        <taxon>Mamiellales</taxon>
        <taxon>Mamiellaceae</taxon>
        <taxon>Micromonas</taxon>
    </lineage>
</organism>
<keyword evidence="11" id="KW-1185">Reference proteome</keyword>
<feature type="compositionally biased region" description="Basic and acidic residues" evidence="8">
    <location>
        <begin position="56"/>
        <end position="65"/>
    </location>
</feature>
<evidence type="ECO:0000256" key="1">
    <source>
        <dbReference type="ARBA" id="ARBA00004141"/>
    </source>
</evidence>
<evidence type="ECO:0000256" key="9">
    <source>
        <dbReference type="SAM" id="Phobius"/>
    </source>
</evidence>
<dbReference type="InterPro" id="IPR018108">
    <property type="entry name" value="MCP_transmembrane"/>
</dbReference>
<dbReference type="InterPro" id="IPR002067">
    <property type="entry name" value="MCP"/>
</dbReference>
<accession>C1MH84</accession>
<comment type="subcellular location">
    <subcellularLocation>
        <location evidence="1">Membrane</location>
        <topology evidence="1">Multi-pass membrane protein</topology>
    </subcellularLocation>
</comment>
<feature type="repeat" description="Solcar" evidence="6">
    <location>
        <begin position="384"/>
        <end position="479"/>
    </location>
</feature>
<dbReference type="Gene3D" id="1.50.40.10">
    <property type="entry name" value="Mitochondrial carrier domain"/>
    <property type="match status" value="1"/>
</dbReference>
<dbReference type="PRINTS" id="PR00926">
    <property type="entry name" value="MITOCARRIER"/>
</dbReference>
<dbReference type="RefSeq" id="XP_003055448.1">
    <property type="nucleotide sequence ID" value="XM_003055402.1"/>
</dbReference>
<dbReference type="eggNOG" id="KOG0752">
    <property type="taxonomic scope" value="Eukaryota"/>
</dbReference>
<comment type="similarity">
    <text evidence="7">Belongs to the mitochondrial carrier (TC 2.A.29) family.</text>
</comment>
<dbReference type="GeneID" id="9680296"/>
<feature type="repeat" description="Solcar" evidence="6">
    <location>
        <begin position="147"/>
        <end position="230"/>
    </location>
</feature>
<feature type="repeat" description="Solcar" evidence="6">
    <location>
        <begin position="253"/>
        <end position="339"/>
    </location>
</feature>
<evidence type="ECO:0000256" key="8">
    <source>
        <dbReference type="SAM" id="MobiDB-lite"/>
    </source>
</evidence>
<dbReference type="InterPro" id="IPR023395">
    <property type="entry name" value="MCP_dom_sf"/>
</dbReference>
<dbReference type="STRING" id="564608.C1MH84"/>
<keyword evidence="3 6" id="KW-0812">Transmembrane</keyword>
<dbReference type="SUPFAM" id="SSF103506">
    <property type="entry name" value="Mitochondrial carrier"/>
    <property type="match status" value="1"/>
</dbReference>
<keyword evidence="5 6" id="KW-0472">Membrane</keyword>
<evidence type="ECO:0000256" key="6">
    <source>
        <dbReference type="PROSITE-ProRule" id="PRU00282"/>
    </source>
</evidence>
<dbReference type="PROSITE" id="PS50920">
    <property type="entry name" value="SOLCAR"/>
    <property type="match status" value="3"/>
</dbReference>
<dbReference type="EMBL" id="GG663735">
    <property type="protein sequence ID" value="EEH60700.1"/>
    <property type="molecule type" value="Genomic_DNA"/>
</dbReference>
<feature type="compositionally biased region" description="Low complexity" evidence="8">
    <location>
        <begin position="93"/>
        <end position="104"/>
    </location>
</feature>
<sequence length="483" mass="51181">MAARPAEARGRASEIAGWARGRASASRGGGDPASSDRRRGARARPPPRWRAPRAPWSRDDGERDATTSATTSCGARGGEPRAVVGGWRRRRAAAAASASASASALDDDRRRSRPPTVASVSRARSTARDAAALGGDVNGAEMRDGARVVALRLTAGVLSTVVVRSVLAPFERMKLEYILNHSKLPLAKAVGAVFQAEGLKGFWRGNVINLMRVCPYKAINFAAFDAYRGSTSKSSSPSSADAACAHSAGTHDVNKVYLAVAGAAAGITSLCTCYPMDVVRTRMLVAGGMVKYGSVGKCFASIMTKEGLSGFYRGFLPALFALTPNGAVYYTMYDHLKSNRLRTLEKEAAERAERAAAAAGKAGKRGNGAKGAVIEMEAPHAIRVEQGYMMLFGAVAGCAAEFSTYPFEVIRRRMQMQMGTSSVSSAVGMKALRRMTKTLRVILNSRGIPGLYAGCVPGIAQVLPSAALGYYSYEMFKIVLDVD</sequence>
<dbReference type="OMA" id="DLAHEEC"/>
<name>C1MH84_MICPC</name>
<feature type="compositionally biased region" description="Low complexity" evidence="8">
    <location>
        <begin position="116"/>
        <end position="125"/>
    </location>
</feature>
<protein>
    <submittedName>
        <fullName evidence="10">Mitochondrial carrier family</fullName>
    </submittedName>
</protein>
<evidence type="ECO:0000256" key="7">
    <source>
        <dbReference type="RuleBase" id="RU000488"/>
    </source>
</evidence>
<dbReference type="Proteomes" id="UP000001876">
    <property type="component" value="Unassembled WGS sequence"/>
</dbReference>
<evidence type="ECO:0000313" key="11">
    <source>
        <dbReference type="Proteomes" id="UP000001876"/>
    </source>
</evidence>
<evidence type="ECO:0000256" key="2">
    <source>
        <dbReference type="ARBA" id="ARBA00022448"/>
    </source>
</evidence>
<evidence type="ECO:0000256" key="4">
    <source>
        <dbReference type="ARBA" id="ARBA00022737"/>
    </source>
</evidence>
<feature type="compositionally biased region" description="Basic residues" evidence="8">
    <location>
        <begin position="39"/>
        <end position="51"/>
    </location>
</feature>
<keyword evidence="9" id="KW-1133">Transmembrane helix</keyword>
<dbReference type="KEGG" id="mpp:MICPUCDRAFT_12392"/>
<dbReference type="Pfam" id="PF00153">
    <property type="entry name" value="Mito_carr"/>
    <property type="match status" value="3"/>
</dbReference>
<gene>
    <name evidence="10" type="ORF">MICPUCDRAFT_12392</name>
</gene>
<dbReference type="AlphaFoldDB" id="C1MH84"/>
<feature type="compositionally biased region" description="Low complexity" evidence="8">
    <location>
        <begin position="16"/>
        <end position="26"/>
    </location>
</feature>
<evidence type="ECO:0000256" key="5">
    <source>
        <dbReference type="ARBA" id="ARBA00023136"/>
    </source>
</evidence>
<dbReference type="PANTHER" id="PTHR24089">
    <property type="entry name" value="SOLUTE CARRIER FAMILY 25"/>
    <property type="match status" value="1"/>
</dbReference>
<keyword evidence="2 7" id="KW-0813">Transport</keyword>
<evidence type="ECO:0000256" key="3">
    <source>
        <dbReference type="ARBA" id="ARBA00022692"/>
    </source>
</evidence>
<feature type="region of interest" description="Disordered" evidence="8">
    <location>
        <begin position="1"/>
        <end position="125"/>
    </location>
</feature>
<feature type="compositionally biased region" description="Basic and acidic residues" evidence="8">
    <location>
        <begin position="1"/>
        <end position="12"/>
    </location>
</feature>
<dbReference type="GO" id="GO:0055085">
    <property type="term" value="P:transmembrane transport"/>
    <property type="evidence" value="ECO:0007669"/>
    <property type="project" value="InterPro"/>
</dbReference>
<dbReference type="OrthoDB" id="270584at2759"/>
<feature type="transmembrane region" description="Helical" evidence="9">
    <location>
        <begin position="388"/>
        <end position="407"/>
    </location>
</feature>